<dbReference type="GO" id="GO:0016787">
    <property type="term" value="F:hydrolase activity"/>
    <property type="evidence" value="ECO:0007669"/>
    <property type="project" value="UniProtKB-KW"/>
</dbReference>
<dbReference type="InterPro" id="IPR029058">
    <property type="entry name" value="AB_hydrolase_fold"/>
</dbReference>
<protein>
    <submittedName>
        <fullName evidence="6">Monoterpene epsilon-lactone hydrolase</fullName>
    </submittedName>
</protein>
<keyword evidence="4" id="KW-0812">Transmembrane</keyword>
<dbReference type="PANTHER" id="PTHR48081:SF2">
    <property type="entry name" value="ALPHA_BETA-HYDROLASE"/>
    <property type="match status" value="1"/>
</dbReference>
<evidence type="ECO:0000313" key="7">
    <source>
        <dbReference type="Proteomes" id="UP000053831"/>
    </source>
</evidence>
<evidence type="ECO:0000256" key="4">
    <source>
        <dbReference type="SAM" id="Phobius"/>
    </source>
</evidence>
<proteinExistence type="inferred from homology"/>
<dbReference type="AlphaFoldDB" id="A0A0M8N481"/>
<dbReference type="STRING" id="150374.A0A0M8N481"/>
<keyword evidence="4" id="KW-0472">Membrane</keyword>
<name>A0A0M8N481_ESCWE</name>
<evidence type="ECO:0000256" key="1">
    <source>
        <dbReference type="ARBA" id="ARBA00010515"/>
    </source>
</evidence>
<evidence type="ECO:0000256" key="2">
    <source>
        <dbReference type="ARBA" id="ARBA00022801"/>
    </source>
</evidence>
<dbReference type="EMBL" id="LGSR01000020">
    <property type="protein sequence ID" value="KOS19501.1"/>
    <property type="molecule type" value="Genomic_DNA"/>
</dbReference>
<dbReference type="Proteomes" id="UP000053831">
    <property type="component" value="Unassembled WGS sequence"/>
</dbReference>
<keyword evidence="2 6" id="KW-0378">Hydrolase</keyword>
<dbReference type="PROSITE" id="PS01174">
    <property type="entry name" value="LIPASE_GDXG_SER"/>
    <property type="match status" value="1"/>
</dbReference>
<feature type="active site" evidence="3">
    <location>
        <position position="230"/>
    </location>
</feature>
<dbReference type="InterPro" id="IPR013094">
    <property type="entry name" value="AB_hydrolase_3"/>
</dbReference>
<feature type="domain" description="Alpha/beta hydrolase fold-3" evidence="5">
    <location>
        <begin position="151"/>
        <end position="382"/>
    </location>
</feature>
<dbReference type="InterPro" id="IPR050300">
    <property type="entry name" value="GDXG_lipolytic_enzyme"/>
</dbReference>
<keyword evidence="4" id="KW-1133">Transmembrane helix</keyword>
<feature type="transmembrane region" description="Helical" evidence="4">
    <location>
        <begin position="22"/>
        <end position="44"/>
    </location>
</feature>
<reference evidence="6 7" key="1">
    <citation type="submission" date="2015-07" db="EMBL/GenBank/DDBJ databases">
        <title>The genome of the fungus Escovopsis weberi, a specialized disease agent of ant agriculture.</title>
        <authorList>
            <person name="de Man T.J."/>
            <person name="Stajich J.E."/>
            <person name="Kubicek C.P."/>
            <person name="Chenthamara K."/>
            <person name="Atanasova L."/>
            <person name="Druzhinina I.S."/>
            <person name="Birnbaum S."/>
            <person name="Barribeau S.M."/>
            <person name="Teiling C."/>
            <person name="Suen G."/>
            <person name="Currie C."/>
            <person name="Gerardo N.M."/>
        </authorList>
    </citation>
    <scope>NUCLEOTIDE SEQUENCE [LARGE SCALE GENOMIC DNA]</scope>
</reference>
<dbReference type="Pfam" id="PF07859">
    <property type="entry name" value="Abhydrolase_3"/>
    <property type="match status" value="1"/>
</dbReference>
<organism evidence="6 7">
    <name type="scientific">Escovopsis weberi</name>
    <dbReference type="NCBI Taxonomy" id="150374"/>
    <lineage>
        <taxon>Eukaryota</taxon>
        <taxon>Fungi</taxon>
        <taxon>Dikarya</taxon>
        <taxon>Ascomycota</taxon>
        <taxon>Pezizomycotina</taxon>
        <taxon>Sordariomycetes</taxon>
        <taxon>Hypocreomycetidae</taxon>
        <taxon>Hypocreales</taxon>
        <taxon>Hypocreaceae</taxon>
        <taxon>Escovopsis</taxon>
    </lineage>
</organism>
<sequence length="427" mass="48176">MILGPVSLIDCLAYALFLAPQLLIQAGLFPTLLVLLRALPFLFFQLPIQFVRGRYLARTPLRTPRLRGATVFEDIAVRCVRYGFRSIPARVGRVFFSRQVALPFLRWRMVRHGITACPIHWSEREFVEGSVVTKGVWLRCDPVQEPDIVIYYVHGGGFSMGSCYFYMEFFFAWLQLLQDAGYRNPAIFALEYSLVPDEVYPTQLLQTLVGYRHVLKAAGDASRVCVAGDSAGATLVLSLLLELGARIRTQQMHAYKPGLHGRFAQEFPPAYAMPRMAALISPWVTLVSNLHCPSGVDYIDRGALWRYGCEYAADTLSHRELSSPGMCRSAELWKLASPQRGLFITYGSEEVLSPDIEDLVHRLDQAKVEVEARRFDGGIHAWPIASVFLASTSPKRLYGLRTIVGEIRKRIDRAPARGKHKRRLLSD</sequence>
<comment type="caution">
    <text evidence="6">The sequence shown here is derived from an EMBL/GenBank/DDBJ whole genome shotgun (WGS) entry which is preliminary data.</text>
</comment>
<accession>A0A0M8N481</accession>
<keyword evidence="7" id="KW-1185">Reference proteome</keyword>
<evidence type="ECO:0000313" key="6">
    <source>
        <dbReference type="EMBL" id="KOS19501.1"/>
    </source>
</evidence>
<comment type="similarity">
    <text evidence="1">Belongs to the 'GDXG' lipolytic enzyme family.</text>
</comment>
<dbReference type="InterPro" id="IPR033140">
    <property type="entry name" value="Lipase_GDXG_put_SER_AS"/>
</dbReference>
<dbReference type="SUPFAM" id="SSF53474">
    <property type="entry name" value="alpha/beta-Hydrolases"/>
    <property type="match status" value="1"/>
</dbReference>
<evidence type="ECO:0000259" key="5">
    <source>
        <dbReference type="Pfam" id="PF07859"/>
    </source>
</evidence>
<dbReference type="Gene3D" id="3.40.50.1820">
    <property type="entry name" value="alpha/beta hydrolase"/>
    <property type="match status" value="1"/>
</dbReference>
<dbReference type="PANTHER" id="PTHR48081">
    <property type="entry name" value="AB HYDROLASE SUPERFAMILY PROTEIN C4A8.06C"/>
    <property type="match status" value="1"/>
</dbReference>
<evidence type="ECO:0000256" key="3">
    <source>
        <dbReference type="PROSITE-ProRule" id="PRU10038"/>
    </source>
</evidence>
<dbReference type="OrthoDB" id="408631at2759"/>
<gene>
    <name evidence="6" type="ORF">ESCO_001272</name>
</gene>